<dbReference type="Pfam" id="PF18765">
    <property type="entry name" value="Polbeta"/>
    <property type="match status" value="1"/>
</dbReference>
<reference evidence="3" key="1">
    <citation type="journal article" date="2012" name="J. Bacteriol.">
        <title>Complete genome sequence of the hydrogenotrophic, methanogenic archaeon Methanoculleus bourgensis strain MS2T, isolated from a sewage sludge digester.</title>
        <authorList>
            <person name="Maus I."/>
            <person name="Wibberg D."/>
            <person name="Stantscheff R."/>
            <person name="Eikmeyer F.G."/>
            <person name="Seffner A."/>
            <person name="Boelter J."/>
            <person name="Szczepanowski R."/>
            <person name="Blom J."/>
            <person name="Jaenicke S."/>
            <person name="Konig H."/>
            <person name="Puhler A."/>
            <person name="Schluter A."/>
        </authorList>
    </citation>
    <scope>NUCLEOTIDE SEQUENCE [LARGE SCALE GENOMIC DNA]</scope>
    <source>
        <strain evidence="3">ATCC 43281 / DSM 3045 / OCM 15 / MS2</strain>
    </source>
</reference>
<dbReference type="PANTHER" id="PTHR43852">
    <property type="entry name" value="NUCLEOTIDYLTRANSFERASE"/>
    <property type="match status" value="1"/>
</dbReference>
<dbReference type="EMBL" id="HE964772">
    <property type="protein sequence ID" value="CCJ35022.1"/>
    <property type="molecule type" value="Genomic_DNA"/>
</dbReference>
<dbReference type="InterPro" id="IPR043519">
    <property type="entry name" value="NT_sf"/>
</dbReference>
<dbReference type="InterPro" id="IPR052930">
    <property type="entry name" value="TA_antitoxin_MntA"/>
</dbReference>
<evidence type="ECO:0000259" key="1">
    <source>
        <dbReference type="Pfam" id="PF18765"/>
    </source>
</evidence>
<keyword evidence="3" id="KW-1185">Reference proteome</keyword>
<dbReference type="CDD" id="cd05403">
    <property type="entry name" value="NT_KNTase_like"/>
    <property type="match status" value="1"/>
</dbReference>
<dbReference type="HOGENOM" id="CLU_130257_1_2_2"/>
<dbReference type="NCBIfam" id="NF047752">
    <property type="entry name" value="MntA_antitoxin"/>
    <property type="match status" value="1"/>
</dbReference>
<dbReference type="KEGG" id="mbg:BN140_0099"/>
<feature type="domain" description="Polymerase beta nucleotidyltransferase" evidence="1">
    <location>
        <begin position="38"/>
        <end position="121"/>
    </location>
</feature>
<dbReference type="Gene3D" id="3.30.460.10">
    <property type="entry name" value="Beta Polymerase, domain 2"/>
    <property type="match status" value="1"/>
</dbReference>
<dbReference type="SUPFAM" id="SSF81301">
    <property type="entry name" value="Nucleotidyltransferase"/>
    <property type="match status" value="1"/>
</dbReference>
<dbReference type="Proteomes" id="UP000009007">
    <property type="component" value="Chromosome I"/>
</dbReference>
<evidence type="ECO:0000313" key="2">
    <source>
        <dbReference type="EMBL" id="CCJ35022.1"/>
    </source>
</evidence>
<dbReference type="BioCyc" id="MBOU1201294:BN140_RS00490-MONOMER"/>
<dbReference type="AlphaFoldDB" id="I7LIJ3"/>
<organism evidence="2 3">
    <name type="scientific">Methanoculleus bourgensis (strain ATCC 43281 / DSM 3045 / OCM 15 / MS2)</name>
    <name type="common">Methanogenium bourgense</name>
    <dbReference type="NCBI Taxonomy" id="1201294"/>
    <lineage>
        <taxon>Archaea</taxon>
        <taxon>Methanobacteriati</taxon>
        <taxon>Methanobacteriota</taxon>
        <taxon>Stenosarchaea group</taxon>
        <taxon>Methanomicrobia</taxon>
        <taxon>Methanomicrobiales</taxon>
        <taxon>Methanomicrobiaceae</taxon>
        <taxon>Methanoculleus</taxon>
    </lineage>
</organism>
<dbReference type="InterPro" id="IPR041633">
    <property type="entry name" value="Polbeta"/>
</dbReference>
<dbReference type="PATRIC" id="fig|1201294.9.peg.112"/>
<dbReference type="PANTHER" id="PTHR43852:SF3">
    <property type="entry name" value="NUCLEOTIDYLTRANSFERASE"/>
    <property type="match status" value="1"/>
</dbReference>
<proteinExistence type="predicted"/>
<protein>
    <recommendedName>
        <fullName evidence="1">Polymerase beta nucleotidyltransferase domain-containing protein</fullName>
    </recommendedName>
</protein>
<dbReference type="STRING" id="1201294.BN140_0099"/>
<name>I7LIJ3_METBM</name>
<accession>I7LIJ3</accession>
<evidence type="ECO:0000313" key="3">
    <source>
        <dbReference type="Proteomes" id="UP000009007"/>
    </source>
</evidence>
<sequence length="152" mass="17776">MLSHANVIRGQMPSMDKGVFGMRRAERDVRHALERLKTVEGFEKVRFIILYGSVAEGRAKAGSDIDLAVYYDGDREEAARFRFAALSELADDRYDIQIFSHLPLYVRTEVLRGKVLYCTDERFLYDVAYRTIREFDDFKHRLYDYIGKEAMT</sequence>
<gene>
    <name evidence="2" type="ordered locus">BN140_0099</name>
</gene>